<evidence type="ECO:0000313" key="1">
    <source>
        <dbReference type="EMBL" id="EHH01296.1"/>
    </source>
</evidence>
<dbReference type="HOGENOM" id="CLU_2451894_0_0_10"/>
<name>G5SNN0_9BACT</name>
<evidence type="ECO:0000313" key="2">
    <source>
        <dbReference type="Proteomes" id="UP000003598"/>
    </source>
</evidence>
<proteinExistence type="predicted"/>
<dbReference type="AlphaFoldDB" id="G5SNN0"/>
<dbReference type="STRING" id="762968.HMPREF9441_00961"/>
<keyword evidence="2" id="KW-1185">Reference proteome</keyword>
<accession>G5SNN0</accession>
<dbReference type="Proteomes" id="UP000003598">
    <property type="component" value="Unassembled WGS sequence"/>
</dbReference>
<sequence length="89" mass="10557">MTLCLLISLASRSLVPRTARDFCIPEKPRIFCAKRKIVRLRMIFHSAENDFACCCKRFNAVCQLHHPYNEFERKKGSHPSYKLWFNPLR</sequence>
<comment type="caution">
    <text evidence="1">The sequence shown here is derived from an EMBL/GenBank/DDBJ whole genome shotgun (WGS) entry which is preliminary data.</text>
</comment>
<organism evidence="1 2">
    <name type="scientific">Paraprevotella clara YIT 11840</name>
    <dbReference type="NCBI Taxonomy" id="762968"/>
    <lineage>
        <taxon>Bacteria</taxon>
        <taxon>Pseudomonadati</taxon>
        <taxon>Bacteroidota</taxon>
        <taxon>Bacteroidia</taxon>
        <taxon>Bacteroidales</taxon>
        <taxon>Prevotellaceae</taxon>
        <taxon>Paraprevotella</taxon>
    </lineage>
</organism>
<protein>
    <submittedName>
        <fullName evidence="1">Uncharacterized protein</fullName>
    </submittedName>
</protein>
<reference evidence="1 2" key="1">
    <citation type="submission" date="2011-03" db="EMBL/GenBank/DDBJ databases">
        <authorList>
            <person name="Weinstock G."/>
            <person name="Sodergren E."/>
            <person name="Clifton S."/>
            <person name="Fulton L."/>
            <person name="Fulton B."/>
            <person name="Courtney L."/>
            <person name="Fronick C."/>
            <person name="Harrison M."/>
            <person name="Strong C."/>
            <person name="Farmer C."/>
            <person name="Delahaunty K."/>
            <person name="Markovic C."/>
            <person name="Hall O."/>
            <person name="Minx P."/>
            <person name="Tomlinson C."/>
            <person name="Mitreva M."/>
            <person name="Hou S."/>
            <person name="Chen J."/>
            <person name="Wollam A."/>
            <person name="Pepin K.H."/>
            <person name="Johnson M."/>
            <person name="Bhonagiri V."/>
            <person name="Zhang X."/>
            <person name="Suruliraj S."/>
            <person name="Warren W."/>
            <person name="Chinwalla A."/>
            <person name="Mardis E.R."/>
            <person name="Wilson R.K."/>
        </authorList>
    </citation>
    <scope>NUCLEOTIDE SEQUENCE [LARGE SCALE GENOMIC DNA]</scope>
    <source>
        <strain evidence="1 2">YIT 11840</strain>
    </source>
</reference>
<gene>
    <name evidence="1" type="ORF">HMPREF9441_00961</name>
</gene>
<dbReference type="EMBL" id="AFFY01000015">
    <property type="protein sequence ID" value="EHH01296.1"/>
    <property type="molecule type" value="Genomic_DNA"/>
</dbReference>